<dbReference type="InterPro" id="IPR036291">
    <property type="entry name" value="NAD(P)-bd_dom_sf"/>
</dbReference>
<protein>
    <submittedName>
        <fullName evidence="11">Unannotated protein</fullName>
    </submittedName>
</protein>
<evidence type="ECO:0000313" key="5">
    <source>
        <dbReference type="EMBL" id="CAB4721040.1"/>
    </source>
</evidence>
<dbReference type="EMBL" id="CAFABH010000002">
    <property type="protein sequence ID" value="CAB4820858.1"/>
    <property type="molecule type" value="Genomic_DNA"/>
</dbReference>
<dbReference type="PANTHER" id="PTHR42901:SF1">
    <property type="entry name" value="ALCOHOL DEHYDROGENASE"/>
    <property type="match status" value="1"/>
</dbReference>
<dbReference type="SUPFAM" id="SSF51735">
    <property type="entry name" value="NAD(P)-binding Rossmann-fold domains"/>
    <property type="match status" value="1"/>
</dbReference>
<evidence type="ECO:0000313" key="4">
    <source>
        <dbReference type="EMBL" id="CAB4695474.1"/>
    </source>
</evidence>
<dbReference type="EMBL" id="CAFBNH010000004">
    <property type="protein sequence ID" value="CAB4944508.1"/>
    <property type="molecule type" value="Genomic_DNA"/>
</dbReference>
<dbReference type="EMBL" id="CAFBQX010000001">
    <property type="protein sequence ID" value="CAB5069718.1"/>
    <property type="molecule type" value="Genomic_DNA"/>
</dbReference>
<dbReference type="InterPro" id="IPR020904">
    <property type="entry name" value="Sc_DH/Rdtase_CS"/>
</dbReference>
<dbReference type="InterPro" id="IPR002347">
    <property type="entry name" value="SDR_fam"/>
</dbReference>
<evidence type="ECO:0000313" key="8">
    <source>
        <dbReference type="EMBL" id="CAB4858300.1"/>
    </source>
</evidence>
<evidence type="ECO:0000313" key="3">
    <source>
        <dbReference type="EMBL" id="CAB4338373.1"/>
    </source>
</evidence>
<name>A0A6J7UZ44_9ZZZZ</name>
<dbReference type="AlphaFoldDB" id="A0A6J7UZ44"/>
<dbReference type="EMBL" id="CAEZXO010000005">
    <property type="protein sequence ID" value="CAB4695474.1"/>
    <property type="molecule type" value="Genomic_DNA"/>
</dbReference>
<accession>A0A6J7UZ44</accession>
<organism evidence="11">
    <name type="scientific">freshwater metagenome</name>
    <dbReference type="NCBI Taxonomy" id="449393"/>
    <lineage>
        <taxon>unclassified sequences</taxon>
        <taxon>metagenomes</taxon>
        <taxon>ecological metagenomes</taxon>
    </lineage>
</organism>
<dbReference type="Pfam" id="PF00106">
    <property type="entry name" value="adh_short"/>
    <property type="match status" value="1"/>
</dbReference>
<evidence type="ECO:0000313" key="9">
    <source>
        <dbReference type="EMBL" id="CAB4944508.1"/>
    </source>
</evidence>
<sequence>MREYAIVTGASSGIGAATAKLLAKNGFHVIAGARRMDRLAELAAADSNIEVVELDVTEQSSVDSLAQKLIGKPVSVLINNAGGAFDAASVEDSSADIWAKTYDVNVTGSVRMVKAVLPFMKAFGRGHIVMMSSTAGRIAYENGGSYAAAKHGVAAVAGTLRLELNGQPIRVTELAPGMVKTAEFAVTRFAGDKTKAAKVYEGVEFPLTDEDVAESVRWCVMLPPHMNVDLLVLRPIAQAAQHKVHRVIK</sequence>
<dbReference type="EMBL" id="CAEZYM010000003">
    <property type="protein sequence ID" value="CAB4721040.1"/>
    <property type="molecule type" value="Genomic_DNA"/>
</dbReference>
<dbReference type="GO" id="GO:0016616">
    <property type="term" value="F:oxidoreductase activity, acting on the CH-OH group of donors, NAD or NADP as acceptor"/>
    <property type="evidence" value="ECO:0007669"/>
    <property type="project" value="UniProtKB-ARBA"/>
</dbReference>
<dbReference type="EMBL" id="CAFBLD010000002">
    <property type="protein sequence ID" value="CAB4858300.1"/>
    <property type="molecule type" value="Genomic_DNA"/>
</dbReference>
<keyword evidence="2" id="KW-0560">Oxidoreductase</keyword>
<dbReference type="EMBL" id="CAESAE010000004">
    <property type="protein sequence ID" value="CAB4338373.1"/>
    <property type="molecule type" value="Genomic_DNA"/>
</dbReference>
<evidence type="ECO:0000313" key="11">
    <source>
        <dbReference type="EMBL" id="CAB5069718.1"/>
    </source>
</evidence>
<dbReference type="EMBL" id="CAEZZW010000001">
    <property type="protein sequence ID" value="CAB4773341.1"/>
    <property type="molecule type" value="Genomic_DNA"/>
</dbReference>
<dbReference type="FunFam" id="3.40.50.720:FF:000047">
    <property type="entry name" value="NADP-dependent L-serine/L-allo-threonine dehydrogenase"/>
    <property type="match status" value="1"/>
</dbReference>
<dbReference type="PROSITE" id="PS00061">
    <property type="entry name" value="ADH_SHORT"/>
    <property type="match status" value="1"/>
</dbReference>
<evidence type="ECO:0000256" key="2">
    <source>
        <dbReference type="ARBA" id="ARBA00023002"/>
    </source>
</evidence>
<dbReference type="PRINTS" id="PR00081">
    <property type="entry name" value="GDHRDH"/>
</dbReference>
<dbReference type="Gene3D" id="3.40.50.720">
    <property type="entry name" value="NAD(P)-binding Rossmann-like Domain"/>
    <property type="match status" value="1"/>
</dbReference>
<comment type="similarity">
    <text evidence="1">Belongs to the short-chain dehydrogenases/reductases (SDR) family.</text>
</comment>
<dbReference type="PRINTS" id="PR00080">
    <property type="entry name" value="SDRFAMILY"/>
</dbReference>
<evidence type="ECO:0000313" key="10">
    <source>
        <dbReference type="EMBL" id="CAB4969401.1"/>
    </source>
</evidence>
<gene>
    <name evidence="4" type="ORF">UFOPK2510_00969</name>
    <name evidence="5" type="ORF">UFOPK2718_00486</name>
    <name evidence="6" type="ORF">UFOPK2936_00342</name>
    <name evidence="7" type="ORF">UFOPK3174_00219</name>
    <name evidence="8" type="ORF">UFOPK3328_00318</name>
    <name evidence="9" type="ORF">UFOPK3779_00783</name>
    <name evidence="10" type="ORF">UFOPK3913_00241</name>
    <name evidence="3" type="ORF">UFOPK4107_00786</name>
    <name evidence="11" type="ORF">UFOPK4403_00087</name>
</gene>
<dbReference type="PANTHER" id="PTHR42901">
    <property type="entry name" value="ALCOHOL DEHYDROGENASE"/>
    <property type="match status" value="1"/>
</dbReference>
<reference evidence="11" key="1">
    <citation type="submission" date="2020-05" db="EMBL/GenBank/DDBJ databases">
        <authorList>
            <person name="Chiriac C."/>
            <person name="Salcher M."/>
            <person name="Ghai R."/>
            <person name="Kavagutti S V."/>
        </authorList>
    </citation>
    <scope>NUCLEOTIDE SEQUENCE</scope>
</reference>
<evidence type="ECO:0000313" key="7">
    <source>
        <dbReference type="EMBL" id="CAB4820858.1"/>
    </source>
</evidence>
<evidence type="ECO:0000256" key="1">
    <source>
        <dbReference type="ARBA" id="ARBA00006484"/>
    </source>
</evidence>
<proteinExistence type="inferred from homology"/>
<dbReference type="EMBL" id="CAFBOC010000002">
    <property type="protein sequence ID" value="CAB4969401.1"/>
    <property type="molecule type" value="Genomic_DNA"/>
</dbReference>
<evidence type="ECO:0000313" key="6">
    <source>
        <dbReference type="EMBL" id="CAB4773341.1"/>
    </source>
</evidence>